<evidence type="ECO:0008006" key="3">
    <source>
        <dbReference type="Google" id="ProtNLM"/>
    </source>
</evidence>
<evidence type="ECO:0000313" key="2">
    <source>
        <dbReference type="Proteomes" id="UP001457282"/>
    </source>
</evidence>
<proteinExistence type="predicted"/>
<evidence type="ECO:0000313" key="1">
    <source>
        <dbReference type="EMBL" id="KAK9944497.1"/>
    </source>
</evidence>
<dbReference type="EMBL" id="JBEDUW010000002">
    <property type="protein sequence ID" value="KAK9944497.1"/>
    <property type="molecule type" value="Genomic_DNA"/>
</dbReference>
<accession>A0AAW1Y6N3</accession>
<dbReference type="Proteomes" id="UP001457282">
    <property type="component" value="Unassembled WGS sequence"/>
</dbReference>
<sequence>MIGNSLAQVSACLTVLPLSCVSSSSLPYLPLRSEVSLSEMLSVLTLPWKASKRLLRLKMIKLSFLEIH</sequence>
<protein>
    <recommendedName>
        <fullName evidence="3">Secreted protein</fullName>
    </recommendedName>
</protein>
<keyword evidence="2" id="KW-1185">Reference proteome</keyword>
<gene>
    <name evidence="1" type="ORF">M0R45_010061</name>
</gene>
<organism evidence="1 2">
    <name type="scientific">Rubus argutus</name>
    <name type="common">Southern blackberry</name>
    <dbReference type="NCBI Taxonomy" id="59490"/>
    <lineage>
        <taxon>Eukaryota</taxon>
        <taxon>Viridiplantae</taxon>
        <taxon>Streptophyta</taxon>
        <taxon>Embryophyta</taxon>
        <taxon>Tracheophyta</taxon>
        <taxon>Spermatophyta</taxon>
        <taxon>Magnoliopsida</taxon>
        <taxon>eudicotyledons</taxon>
        <taxon>Gunneridae</taxon>
        <taxon>Pentapetalae</taxon>
        <taxon>rosids</taxon>
        <taxon>fabids</taxon>
        <taxon>Rosales</taxon>
        <taxon>Rosaceae</taxon>
        <taxon>Rosoideae</taxon>
        <taxon>Rosoideae incertae sedis</taxon>
        <taxon>Rubus</taxon>
    </lineage>
</organism>
<reference evidence="1 2" key="1">
    <citation type="journal article" date="2023" name="G3 (Bethesda)">
        <title>A chromosome-length genome assembly and annotation of blackberry (Rubus argutus, cv. 'Hillquist').</title>
        <authorList>
            <person name="Bruna T."/>
            <person name="Aryal R."/>
            <person name="Dudchenko O."/>
            <person name="Sargent D.J."/>
            <person name="Mead D."/>
            <person name="Buti M."/>
            <person name="Cavallini A."/>
            <person name="Hytonen T."/>
            <person name="Andres J."/>
            <person name="Pham M."/>
            <person name="Weisz D."/>
            <person name="Mascagni F."/>
            <person name="Usai G."/>
            <person name="Natali L."/>
            <person name="Bassil N."/>
            <person name="Fernandez G.E."/>
            <person name="Lomsadze A."/>
            <person name="Armour M."/>
            <person name="Olukolu B."/>
            <person name="Poorten T."/>
            <person name="Britton C."/>
            <person name="Davik J."/>
            <person name="Ashrafi H."/>
            <person name="Aiden E.L."/>
            <person name="Borodovsky M."/>
            <person name="Worthington M."/>
        </authorList>
    </citation>
    <scope>NUCLEOTIDE SEQUENCE [LARGE SCALE GENOMIC DNA]</scope>
    <source>
        <strain evidence="1">PI 553951</strain>
    </source>
</reference>
<comment type="caution">
    <text evidence="1">The sequence shown here is derived from an EMBL/GenBank/DDBJ whole genome shotgun (WGS) entry which is preliminary data.</text>
</comment>
<name>A0AAW1Y6N3_RUBAR</name>
<dbReference type="AlphaFoldDB" id="A0AAW1Y6N3"/>